<dbReference type="InterPro" id="IPR036663">
    <property type="entry name" value="Fumarylacetoacetase_C_sf"/>
</dbReference>
<comment type="similarity">
    <text evidence="1">Belongs to the FAH family.</text>
</comment>
<dbReference type="Proteomes" id="UP000280271">
    <property type="component" value="Unassembled WGS sequence"/>
</dbReference>
<organism evidence="4 5">
    <name type="scientific">Acinetobacter chengduensis</name>
    <dbReference type="NCBI Taxonomy" id="2420890"/>
    <lineage>
        <taxon>Bacteria</taxon>
        <taxon>Pseudomonadati</taxon>
        <taxon>Pseudomonadota</taxon>
        <taxon>Gammaproteobacteria</taxon>
        <taxon>Moraxellales</taxon>
        <taxon>Moraxellaceae</taxon>
        <taxon>Acinetobacter</taxon>
    </lineage>
</organism>
<dbReference type="PANTHER" id="PTHR42796:SF4">
    <property type="entry name" value="FUMARYLACETOACETATE HYDROLASE DOMAIN-CONTAINING PROTEIN 2A"/>
    <property type="match status" value="1"/>
</dbReference>
<gene>
    <name evidence="4" type="ORF">D9K81_02000</name>
</gene>
<comment type="caution">
    <text evidence="4">The sequence shown here is derived from an EMBL/GenBank/DDBJ whole genome shotgun (WGS) entry which is preliminary data.</text>
</comment>
<reference evidence="4 5" key="1">
    <citation type="submission" date="2018-09" db="EMBL/GenBank/DDBJ databases">
        <title>The draft genome of Acinetobacter sp. strains.</title>
        <authorList>
            <person name="Qin J."/>
            <person name="Feng Y."/>
            <person name="Zong Z."/>
        </authorList>
    </citation>
    <scope>NUCLEOTIDE SEQUENCE [LARGE SCALE GENOMIC DNA]</scope>
    <source>
        <strain evidence="4 5">WCHAc060005</strain>
    </source>
</reference>
<proteinExistence type="inferred from homology"/>
<evidence type="ECO:0000259" key="3">
    <source>
        <dbReference type="Pfam" id="PF01557"/>
    </source>
</evidence>
<evidence type="ECO:0000256" key="2">
    <source>
        <dbReference type="ARBA" id="ARBA00022723"/>
    </source>
</evidence>
<keyword evidence="5" id="KW-1185">Reference proteome</keyword>
<dbReference type="SUPFAM" id="SSF56529">
    <property type="entry name" value="FAH"/>
    <property type="match status" value="1"/>
</dbReference>
<dbReference type="InterPro" id="IPR051121">
    <property type="entry name" value="FAH"/>
</dbReference>
<feature type="domain" description="Fumarylacetoacetase-like C-terminal" evidence="3">
    <location>
        <begin position="79"/>
        <end position="282"/>
    </location>
</feature>
<dbReference type="Pfam" id="PF01557">
    <property type="entry name" value="FAA_hydrolase"/>
    <property type="match status" value="1"/>
</dbReference>
<evidence type="ECO:0000256" key="1">
    <source>
        <dbReference type="ARBA" id="ARBA00010211"/>
    </source>
</evidence>
<dbReference type="Gene3D" id="3.90.850.10">
    <property type="entry name" value="Fumarylacetoacetase-like, C-terminal domain"/>
    <property type="match status" value="1"/>
</dbReference>
<dbReference type="PANTHER" id="PTHR42796">
    <property type="entry name" value="FUMARYLACETOACETATE HYDROLASE DOMAIN-CONTAINING PROTEIN 2A-RELATED"/>
    <property type="match status" value="1"/>
</dbReference>
<accession>A0ABX9TZW4</accession>
<dbReference type="EMBL" id="RCHC01000002">
    <property type="protein sequence ID" value="RLL23927.1"/>
    <property type="molecule type" value="Genomic_DNA"/>
</dbReference>
<keyword evidence="2" id="KW-0479">Metal-binding</keyword>
<sequence length="283" mass="31590">MKLCMFNENRLGLIEETKVYDISPILEQLPKQTYPFPTYDLLIASLDSLKAQILKAKEDTVIYQIENINLLSPVLNPGKIIAAPVNYQAHFDEAAADEVTFPKNHVKKIQESGLFLKSTSSLIGMNKSIEIGFADRRTDHEIELVVIMGKTAKNIKAENALEYIAGYSIGLDMTIRGPEERSLRKSLDSYSVLGPYLVTADEIPNPHNLELKLYVNGELRQHANTQNLIMNIPELIEFASKFYTLYPGDLLYTGTPAGVGIIQSGDLITAQIDKLGQLKIHVK</sequence>
<evidence type="ECO:0000313" key="5">
    <source>
        <dbReference type="Proteomes" id="UP000280271"/>
    </source>
</evidence>
<protein>
    <submittedName>
        <fullName evidence="4">FAA hydrolase family protein</fullName>
    </submittedName>
</protein>
<name>A0ABX9TZW4_9GAMM</name>
<dbReference type="GO" id="GO:0016787">
    <property type="term" value="F:hydrolase activity"/>
    <property type="evidence" value="ECO:0007669"/>
    <property type="project" value="UniProtKB-KW"/>
</dbReference>
<keyword evidence="4" id="KW-0378">Hydrolase</keyword>
<evidence type="ECO:0000313" key="4">
    <source>
        <dbReference type="EMBL" id="RLL23927.1"/>
    </source>
</evidence>
<dbReference type="InterPro" id="IPR011234">
    <property type="entry name" value="Fumarylacetoacetase-like_C"/>
</dbReference>